<sequence length="193" mass="20938">MNWLEWILSHLLLRVSEGNRPGLDNFWLNQGSSLLLSFTHSAQEEVQERAATALATFVVIDDENASIDTGRSEAVMRDGGIHLLLNLARSWREGLQSEAAKATANLSLRSLGTSRGVAPLIALARSDAEDVHETAAGALWNLAFNPGNALRIVEEGGVSTLVHLCSSSVSKMAHSCLRWHWLTCLMEGTCTSS</sequence>
<dbReference type="AlphaFoldDB" id="A0AAD2EGD4"/>
<proteinExistence type="predicted"/>
<accession>A0AAD2EGD4</accession>
<dbReference type="EMBL" id="OU503058">
    <property type="protein sequence ID" value="CAI9787030.1"/>
    <property type="molecule type" value="Genomic_DNA"/>
</dbReference>
<keyword evidence="1" id="KW-0677">Repeat</keyword>
<evidence type="ECO:0000313" key="5">
    <source>
        <dbReference type="Proteomes" id="UP000834106"/>
    </source>
</evidence>
<feature type="chain" id="PRO_5042032764" evidence="3">
    <location>
        <begin position="19"/>
        <end position="193"/>
    </location>
</feature>
<evidence type="ECO:0000256" key="2">
    <source>
        <dbReference type="PROSITE-ProRule" id="PRU00259"/>
    </source>
</evidence>
<keyword evidence="3" id="KW-0732">Signal</keyword>
<dbReference type="InterPro" id="IPR016024">
    <property type="entry name" value="ARM-type_fold"/>
</dbReference>
<evidence type="ECO:0000256" key="1">
    <source>
        <dbReference type="ARBA" id="ARBA00022737"/>
    </source>
</evidence>
<keyword evidence="5" id="KW-1185">Reference proteome</keyword>
<dbReference type="Gene3D" id="1.25.10.10">
    <property type="entry name" value="Leucine-rich Repeat Variant"/>
    <property type="match status" value="2"/>
</dbReference>
<protein>
    <submittedName>
        <fullName evidence="4">Uncharacterized protein</fullName>
    </submittedName>
</protein>
<dbReference type="PANTHER" id="PTHR46976">
    <property type="entry name" value="PROTEIN ARABIDILLO 1"/>
    <property type="match status" value="1"/>
</dbReference>
<organism evidence="4 5">
    <name type="scientific">Fraxinus pennsylvanica</name>
    <dbReference type="NCBI Taxonomy" id="56036"/>
    <lineage>
        <taxon>Eukaryota</taxon>
        <taxon>Viridiplantae</taxon>
        <taxon>Streptophyta</taxon>
        <taxon>Embryophyta</taxon>
        <taxon>Tracheophyta</taxon>
        <taxon>Spermatophyta</taxon>
        <taxon>Magnoliopsida</taxon>
        <taxon>eudicotyledons</taxon>
        <taxon>Gunneridae</taxon>
        <taxon>Pentapetalae</taxon>
        <taxon>asterids</taxon>
        <taxon>lamiids</taxon>
        <taxon>Lamiales</taxon>
        <taxon>Oleaceae</taxon>
        <taxon>Oleeae</taxon>
        <taxon>Fraxinus</taxon>
    </lineage>
</organism>
<dbReference type="PANTHER" id="PTHR46976:SF1">
    <property type="entry name" value="PROTEIN ARABIDILLO 1"/>
    <property type="match status" value="1"/>
</dbReference>
<dbReference type="SUPFAM" id="SSF48371">
    <property type="entry name" value="ARM repeat"/>
    <property type="match status" value="1"/>
</dbReference>
<evidence type="ECO:0000313" key="4">
    <source>
        <dbReference type="EMBL" id="CAI9787030.1"/>
    </source>
</evidence>
<dbReference type="InterPro" id="IPR000225">
    <property type="entry name" value="Armadillo"/>
</dbReference>
<feature type="repeat" description="ARM" evidence="2">
    <location>
        <begin position="115"/>
        <end position="157"/>
    </location>
</feature>
<name>A0AAD2EGD4_9LAMI</name>
<gene>
    <name evidence="4" type="ORF">FPE_LOCUS34460</name>
</gene>
<feature type="signal peptide" evidence="3">
    <location>
        <begin position="1"/>
        <end position="18"/>
    </location>
</feature>
<reference evidence="4" key="1">
    <citation type="submission" date="2023-05" db="EMBL/GenBank/DDBJ databases">
        <authorList>
            <person name="Huff M."/>
        </authorList>
    </citation>
    <scope>NUCLEOTIDE SEQUENCE</scope>
</reference>
<dbReference type="Pfam" id="PF00514">
    <property type="entry name" value="Arm"/>
    <property type="match status" value="1"/>
</dbReference>
<dbReference type="PROSITE" id="PS50176">
    <property type="entry name" value="ARM_REPEAT"/>
    <property type="match status" value="1"/>
</dbReference>
<dbReference type="InterPro" id="IPR011989">
    <property type="entry name" value="ARM-like"/>
</dbReference>
<evidence type="ECO:0000256" key="3">
    <source>
        <dbReference type="SAM" id="SignalP"/>
    </source>
</evidence>
<dbReference type="Proteomes" id="UP000834106">
    <property type="component" value="Chromosome 23"/>
</dbReference>